<keyword evidence="4" id="KW-1185">Reference proteome</keyword>
<evidence type="ECO:0000259" key="2">
    <source>
        <dbReference type="Pfam" id="PF13546"/>
    </source>
</evidence>
<name>A0A8J3CJ50_9PSEU</name>
<dbReference type="PANTHER" id="PTHR33627:SF1">
    <property type="entry name" value="TRANSPOSASE"/>
    <property type="match status" value="1"/>
</dbReference>
<evidence type="ECO:0000313" key="3">
    <source>
        <dbReference type="EMBL" id="GGM84221.1"/>
    </source>
</evidence>
<proteinExistence type="predicted"/>
<dbReference type="Proteomes" id="UP000637578">
    <property type="component" value="Unassembled WGS sequence"/>
</dbReference>
<evidence type="ECO:0000256" key="1">
    <source>
        <dbReference type="SAM" id="MobiDB-lite"/>
    </source>
</evidence>
<reference evidence="3" key="1">
    <citation type="journal article" date="2014" name="Int. J. Syst. Evol. Microbiol.">
        <title>Complete genome sequence of Corynebacterium casei LMG S-19264T (=DSM 44701T), isolated from a smear-ripened cheese.</title>
        <authorList>
            <consortium name="US DOE Joint Genome Institute (JGI-PGF)"/>
            <person name="Walter F."/>
            <person name="Albersmeier A."/>
            <person name="Kalinowski J."/>
            <person name="Ruckert C."/>
        </authorList>
    </citation>
    <scope>NUCLEOTIDE SEQUENCE</scope>
    <source>
        <strain evidence="3">CGMCC 4.5737</strain>
    </source>
</reference>
<dbReference type="PANTHER" id="PTHR33627">
    <property type="entry name" value="TRANSPOSASE"/>
    <property type="match status" value="1"/>
</dbReference>
<dbReference type="InterPro" id="IPR038721">
    <property type="entry name" value="IS701-like_DDE_dom"/>
</dbReference>
<feature type="domain" description="Transposase IS701-like DDE" evidence="2">
    <location>
        <begin position="37"/>
        <end position="229"/>
    </location>
</feature>
<dbReference type="AlphaFoldDB" id="A0A8J3CJ50"/>
<comment type="caution">
    <text evidence="3">The sequence shown here is derived from an EMBL/GenBank/DDBJ whole genome shotgun (WGS) entry which is preliminary data.</text>
</comment>
<feature type="compositionally biased region" description="Pro residues" evidence="1">
    <location>
        <begin position="326"/>
        <end position="335"/>
    </location>
</feature>
<dbReference type="InterPro" id="IPR039365">
    <property type="entry name" value="IS701-like"/>
</dbReference>
<organism evidence="3 4">
    <name type="scientific">Longimycelium tulufanense</name>
    <dbReference type="NCBI Taxonomy" id="907463"/>
    <lineage>
        <taxon>Bacteria</taxon>
        <taxon>Bacillati</taxon>
        <taxon>Actinomycetota</taxon>
        <taxon>Actinomycetes</taxon>
        <taxon>Pseudonocardiales</taxon>
        <taxon>Pseudonocardiaceae</taxon>
        <taxon>Longimycelium</taxon>
    </lineage>
</organism>
<dbReference type="EMBL" id="BMMK01000069">
    <property type="protein sequence ID" value="GGM84221.1"/>
    <property type="molecule type" value="Genomic_DNA"/>
</dbReference>
<feature type="region of interest" description="Disordered" evidence="1">
    <location>
        <begin position="270"/>
        <end position="335"/>
    </location>
</feature>
<dbReference type="Pfam" id="PF13546">
    <property type="entry name" value="DDE_5"/>
    <property type="match status" value="1"/>
</dbReference>
<protein>
    <recommendedName>
        <fullName evidence="2">Transposase IS701-like DDE domain-containing protein</fullName>
    </recommendedName>
</protein>
<evidence type="ECO:0000313" key="4">
    <source>
        <dbReference type="Proteomes" id="UP000637578"/>
    </source>
</evidence>
<reference evidence="3" key="2">
    <citation type="submission" date="2020-09" db="EMBL/GenBank/DDBJ databases">
        <authorList>
            <person name="Sun Q."/>
            <person name="Zhou Y."/>
        </authorList>
    </citation>
    <scope>NUCLEOTIDE SEQUENCE</scope>
    <source>
        <strain evidence="3">CGMCC 4.5737</strain>
    </source>
</reference>
<gene>
    <name evidence="3" type="ORF">GCM10012275_63610</name>
</gene>
<accession>A0A8J3CJ50</accession>
<sequence length="335" mass="35874">MQEVPWPVCGDVDHDCASCVSAGAGPLEDYAVRFDEVFASLAQRRGFREYLSGLLAPRERNKTLTWLAGAEPVVGAQHAAVQRLQFFLSESRWDHERVDDRRLELLCSDPATAPHEGGVLVVDDSGDRKDGTKTAHVGSQWLGRHGKTDRGIVTVTTLWADENLYYPLHAVPYTPAHHFPKGKTDPGFRTKLTMGAALACQARTAGIAFRAVVADCAYGDHDGFRGECRGAAVRDGAQATTGHQGLPGRSTHPCRCRPRPTVGWATATRGVAQGRPPVPGRAHPDLVGRGRGVGLVGSGRDDPAGGGDHRPGHPAGAFHLVSGHRPTPPRWAPGE</sequence>
<feature type="compositionally biased region" description="Basic and acidic residues" evidence="1">
    <location>
        <begin position="299"/>
        <end position="311"/>
    </location>
</feature>